<evidence type="ECO:0000256" key="12">
    <source>
        <dbReference type="ARBA" id="ARBA00023012"/>
    </source>
</evidence>
<evidence type="ECO:0000256" key="13">
    <source>
        <dbReference type="ARBA" id="ARBA00023136"/>
    </source>
</evidence>
<dbReference type="InterPro" id="IPR036890">
    <property type="entry name" value="HATPase_C_sf"/>
</dbReference>
<name>A0ABY5T191_9SPHN</name>
<dbReference type="NCBIfam" id="TIGR00229">
    <property type="entry name" value="sensory_box"/>
    <property type="match status" value="3"/>
</dbReference>
<dbReference type="PROSITE" id="PS50109">
    <property type="entry name" value="HIS_KIN"/>
    <property type="match status" value="1"/>
</dbReference>
<reference evidence="22" key="1">
    <citation type="submission" date="2022-02" db="EMBL/GenBank/DDBJ databases">
        <title>Qipengyuania spongiae sp. nov., isolated from marine sponge.</title>
        <authorList>
            <person name="Li Z."/>
            <person name="Zhang M."/>
        </authorList>
    </citation>
    <scope>NUCLEOTIDE SEQUENCE</scope>
    <source>
        <strain evidence="22">PHS-Z21</strain>
    </source>
</reference>
<comment type="subcellular location">
    <subcellularLocation>
        <location evidence="2">Cell inner membrane</location>
        <topology evidence="2">Multi-pass membrane protein</topology>
    </subcellularLocation>
</comment>
<organism evidence="22 23">
    <name type="scientific">Qipengyuania spongiae</name>
    <dbReference type="NCBI Taxonomy" id="2909673"/>
    <lineage>
        <taxon>Bacteria</taxon>
        <taxon>Pseudomonadati</taxon>
        <taxon>Pseudomonadota</taxon>
        <taxon>Alphaproteobacteria</taxon>
        <taxon>Sphingomonadales</taxon>
        <taxon>Erythrobacteraceae</taxon>
        <taxon>Qipengyuania</taxon>
    </lineage>
</organism>
<gene>
    <name evidence="22" type="ORF">L1F33_04855</name>
</gene>
<feature type="domain" description="Response regulatory" evidence="18">
    <location>
        <begin position="952"/>
        <end position="1074"/>
    </location>
</feature>
<feature type="domain" description="PAS" evidence="19">
    <location>
        <begin position="438"/>
        <end position="510"/>
    </location>
</feature>
<keyword evidence="12" id="KW-0902">Two-component regulatory system</keyword>
<feature type="transmembrane region" description="Helical" evidence="16">
    <location>
        <begin position="244"/>
        <end position="267"/>
    </location>
</feature>
<dbReference type="PROSITE" id="PS50113">
    <property type="entry name" value="PAC"/>
    <property type="match status" value="1"/>
</dbReference>
<dbReference type="InterPro" id="IPR013767">
    <property type="entry name" value="PAS_fold"/>
</dbReference>
<dbReference type="InterPro" id="IPR035965">
    <property type="entry name" value="PAS-like_dom_sf"/>
</dbReference>
<dbReference type="Proteomes" id="UP001065265">
    <property type="component" value="Chromosome"/>
</dbReference>
<keyword evidence="5" id="KW-0997">Cell inner membrane</keyword>
<dbReference type="InterPro" id="IPR000700">
    <property type="entry name" value="PAS-assoc_C"/>
</dbReference>
<feature type="transmembrane region" description="Helical" evidence="16">
    <location>
        <begin position="279"/>
        <end position="299"/>
    </location>
</feature>
<evidence type="ECO:0000259" key="18">
    <source>
        <dbReference type="PROSITE" id="PS50110"/>
    </source>
</evidence>
<dbReference type="SUPFAM" id="SSF47384">
    <property type="entry name" value="Homodimeric domain of signal transducing histidine kinase"/>
    <property type="match status" value="1"/>
</dbReference>
<feature type="modified residue" description="4-aspartylphosphate" evidence="15">
    <location>
        <position position="1006"/>
    </location>
</feature>
<evidence type="ECO:0000256" key="8">
    <source>
        <dbReference type="ARBA" id="ARBA00022692"/>
    </source>
</evidence>
<dbReference type="SMART" id="SM00388">
    <property type="entry name" value="HisKA"/>
    <property type="match status" value="1"/>
</dbReference>
<keyword evidence="11 16" id="KW-1133">Transmembrane helix</keyword>
<dbReference type="SMART" id="SM00086">
    <property type="entry name" value="PAC"/>
    <property type="match status" value="2"/>
</dbReference>
<evidence type="ECO:0000259" key="20">
    <source>
        <dbReference type="PROSITE" id="PS50113"/>
    </source>
</evidence>
<dbReference type="RefSeq" id="WP_265560388.1">
    <property type="nucleotide sequence ID" value="NZ_CP092471.1"/>
</dbReference>
<keyword evidence="8 16" id="KW-0812">Transmembrane</keyword>
<dbReference type="Pfam" id="PF00512">
    <property type="entry name" value="HisKA"/>
    <property type="match status" value="1"/>
</dbReference>
<dbReference type="PRINTS" id="PR00344">
    <property type="entry name" value="BCTRLSENSOR"/>
</dbReference>
<evidence type="ECO:0000256" key="4">
    <source>
        <dbReference type="ARBA" id="ARBA00022475"/>
    </source>
</evidence>
<evidence type="ECO:0000259" key="17">
    <source>
        <dbReference type="PROSITE" id="PS50109"/>
    </source>
</evidence>
<dbReference type="Gene3D" id="3.40.50.2300">
    <property type="match status" value="1"/>
</dbReference>
<evidence type="ECO:0000256" key="7">
    <source>
        <dbReference type="ARBA" id="ARBA00022679"/>
    </source>
</evidence>
<dbReference type="Pfam" id="PF00072">
    <property type="entry name" value="Response_reg"/>
    <property type="match status" value="1"/>
</dbReference>
<evidence type="ECO:0000256" key="1">
    <source>
        <dbReference type="ARBA" id="ARBA00000085"/>
    </source>
</evidence>
<keyword evidence="13 16" id="KW-0472">Membrane</keyword>
<evidence type="ECO:0000256" key="10">
    <source>
        <dbReference type="ARBA" id="ARBA00022840"/>
    </source>
</evidence>
<dbReference type="PROSITE" id="PS50894">
    <property type="entry name" value="HPT"/>
    <property type="match status" value="1"/>
</dbReference>
<dbReference type="EMBL" id="CP092471">
    <property type="protein sequence ID" value="UVI40274.1"/>
    <property type="molecule type" value="Genomic_DNA"/>
</dbReference>
<dbReference type="CDD" id="cd00130">
    <property type="entry name" value="PAS"/>
    <property type="match status" value="3"/>
</dbReference>
<dbReference type="SUPFAM" id="SSF52172">
    <property type="entry name" value="CheY-like"/>
    <property type="match status" value="1"/>
</dbReference>
<dbReference type="PANTHER" id="PTHR43047:SF64">
    <property type="entry name" value="HISTIDINE KINASE CONTAINING CHEY-HOMOLOGOUS RECEIVER DOMAIN AND PAS DOMAIN-RELATED"/>
    <property type="match status" value="1"/>
</dbReference>
<feature type="transmembrane region" description="Helical" evidence="16">
    <location>
        <begin position="167"/>
        <end position="185"/>
    </location>
</feature>
<evidence type="ECO:0000259" key="19">
    <source>
        <dbReference type="PROSITE" id="PS50112"/>
    </source>
</evidence>
<dbReference type="SMART" id="SM00387">
    <property type="entry name" value="HATPase_c"/>
    <property type="match status" value="1"/>
</dbReference>
<dbReference type="Gene3D" id="1.10.287.130">
    <property type="match status" value="1"/>
</dbReference>
<dbReference type="PANTHER" id="PTHR43047">
    <property type="entry name" value="TWO-COMPONENT HISTIDINE PROTEIN KINASE"/>
    <property type="match status" value="1"/>
</dbReference>
<feature type="modified residue" description="Phosphohistidine" evidence="14">
    <location>
        <position position="1141"/>
    </location>
</feature>
<dbReference type="Pfam" id="PF05231">
    <property type="entry name" value="MASE1"/>
    <property type="match status" value="1"/>
</dbReference>
<dbReference type="InterPro" id="IPR003594">
    <property type="entry name" value="HATPase_dom"/>
</dbReference>
<feature type="transmembrane region" description="Helical" evidence="16">
    <location>
        <begin position="96"/>
        <end position="118"/>
    </location>
</feature>
<dbReference type="Pfam" id="PF08447">
    <property type="entry name" value="PAS_3"/>
    <property type="match status" value="1"/>
</dbReference>
<feature type="transmembrane region" description="Helical" evidence="16">
    <location>
        <begin position="130"/>
        <end position="155"/>
    </location>
</feature>
<accession>A0ABY5T191</accession>
<protein>
    <recommendedName>
        <fullName evidence="3">histidine kinase</fullName>
        <ecNumber evidence="3">2.7.13.3</ecNumber>
    </recommendedName>
</protein>
<dbReference type="SMART" id="SM00448">
    <property type="entry name" value="REC"/>
    <property type="match status" value="1"/>
</dbReference>
<proteinExistence type="predicted"/>
<dbReference type="InterPro" id="IPR036641">
    <property type="entry name" value="HPT_dom_sf"/>
</dbReference>
<feature type="transmembrane region" description="Helical" evidence="16">
    <location>
        <begin position="46"/>
        <end position="65"/>
    </location>
</feature>
<keyword evidence="7" id="KW-0808">Transferase</keyword>
<dbReference type="InterPro" id="IPR008207">
    <property type="entry name" value="Sig_transdc_His_kin_Hpt_dom"/>
</dbReference>
<dbReference type="Gene3D" id="3.30.565.10">
    <property type="entry name" value="Histidine kinase-like ATPase, C-terminal domain"/>
    <property type="match status" value="1"/>
</dbReference>
<evidence type="ECO:0000259" key="21">
    <source>
        <dbReference type="PROSITE" id="PS50894"/>
    </source>
</evidence>
<dbReference type="InterPro" id="IPR013655">
    <property type="entry name" value="PAS_fold_3"/>
</dbReference>
<dbReference type="Pfam" id="PF02518">
    <property type="entry name" value="HATPase_c"/>
    <property type="match status" value="1"/>
</dbReference>
<evidence type="ECO:0000256" key="6">
    <source>
        <dbReference type="ARBA" id="ARBA00022553"/>
    </source>
</evidence>
<dbReference type="Pfam" id="PF00989">
    <property type="entry name" value="PAS"/>
    <property type="match status" value="2"/>
</dbReference>
<feature type="transmembrane region" description="Helical" evidence="16">
    <location>
        <begin position="20"/>
        <end position="40"/>
    </location>
</feature>
<dbReference type="SMART" id="SM00091">
    <property type="entry name" value="PAS"/>
    <property type="match status" value="3"/>
</dbReference>
<dbReference type="SUPFAM" id="SSF47226">
    <property type="entry name" value="Histidine-containing phosphotransfer domain, HPT domain"/>
    <property type="match status" value="1"/>
</dbReference>
<dbReference type="InterPro" id="IPR011006">
    <property type="entry name" value="CheY-like_superfamily"/>
</dbReference>
<keyword evidence="6 15" id="KW-0597">Phosphoprotein</keyword>
<feature type="domain" description="HPt" evidence="21">
    <location>
        <begin position="1097"/>
        <end position="1187"/>
    </location>
</feature>
<dbReference type="InterPro" id="IPR000014">
    <property type="entry name" value="PAS"/>
</dbReference>
<evidence type="ECO:0000256" key="5">
    <source>
        <dbReference type="ARBA" id="ARBA00022519"/>
    </source>
</evidence>
<dbReference type="Gene3D" id="3.30.450.20">
    <property type="entry name" value="PAS domain"/>
    <property type="match status" value="3"/>
</dbReference>
<feature type="domain" description="PAC" evidence="20">
    <location>
        <begin position="511"/>
        <end position="563"/>
    </location>
</feature>
<evidence type="ECO:0000313" key="22">
    <source>
        <dbReference type="EMBL" id="UVI40274.1"/>
    </source>
</evidence>
<evidence type="ECO:0000256" key="16">
    <source>
        <dbReference type="SAM" id="Phobius"/>
    </source>
</evidence>
<dbReference type="InterPro" id="IPR036097">
    <property type="entry name" value="HisK_dim/P_sf"/>
</dbReference>
<dbReference type="SUPFAM" id="SSF55785">
    <property type="entry name" value="PYP-like sensor domain (PAS domain)"/>
    <property type="match status" value="3"/>
</dbReference>
<dbReference type="CDD" id="cd17546">
    <property type="entry name" value="REC_hyHK_CKI1_RcsC-like"/>
    <property type="match status" value="1"/>
</dbReference>
<evidence type="ECO:0000256" key="2">
    <source>
        <dbReference type="ARBA" id="ARBA00004429"/>
    </source>
</evidence>
<evidence type="ECO:0000256" key="15">
    <source>
        <dbReference type="PROSITE-ProRule" id="PRU00169"/>
    </source>
</evidence>
<evidence type="ECO:0000256" key="11">
    <source>
        <dbReference type="ARBA" id="ARBA00022989"/>
    </source>
</evidence>
<dbReference type="InterPro" id="IPR007895">
    <property type="entry name" value="MASE1"/>
</dbReference>
<feature type="domain" description="PAS" evidence="19">
    <location>
        <begin position="564"/>
        <end position="634"/>
    </location>
</feature>
<evidence type="ECO:0000256" key="9">
    <source>
        <dbReference type="ARBA" id="ARBA00022777"/>
    </source>
</evidence>
<sequence length="1187" mass="129062">MAKSKSDTLAKVEPHPQPRWSITSSLLLAALYGLIAYLTIRLTFDTGRLAAFWVGNAFVIGLLVQRVLTQQIVGLVLCACANLAVNLFFGDVAGQASGLVLANLLENAVAIYVLQRFLAADLNFEGLRPIAVVACVALAIPPISGIIAGATLSFYSDTPFLAHYGRWLAAHCLPIAIFAPIVVIARDPAARPQRYDREFLRRWAAVFAALAVGLPITFLQTTYPFLFLAAPIVIFTAFRTGRLGTAVVVAILAIFAFLATMNGYGPINLVRGGPREEAIALQVFLATCMAIGLPVATILSDRNEIRDALTESRDFVASIIDGLDDLVFKVDANWRWLFVNRQWAAHTSLAIDAARGRPAFSRVIEADGEKLADWKARIEAGEDAGRLAVRISTEVQGLRHVSIGIEPQRDVDGNFTGGVGTIRDVTESIRQSHELAESEERFRRLAEASPVGIFRSDRHGQITYVNERWMTLAGLDDDEWRGGKWISALHPDDMARVRDSWTSSRAAQEGADEEFRWVRKDGSIVWAEVMFRPEFDPEGRRSGYVGIVSEMTARKKAELELARREKQLKLLADNATDTVVRLSLDGICKYASPSSREIFGINPERLVGEQLITGFHEEDRQKVADAFARLASGHNERVRLAFRSYSVVESGKFNWLEANCGLVRDPATGEPEEIIASLRSINETKRLEAELLAAKEAAESAVEAKSAFLANMSHEIRTPMNGVIGFTELALAGELDPEQRQNLEMISESGRSMLRLLNDLLDLAKIGSGLMTVSSEPVDLRHKLRGAVRLMEPVASLKDLAFTLDVADDLPQWVLCDAMRVRQIVLNLIGNALKFTEKGAVKIVARRGPEKDTMTIAVSDTGIGIPADRIAHVFDKFTQADESVARRYGGTGLGLPISAELAALMGGELAVESMPGVGSTFTLTLPCRPCEAPHVESADHVDTAEPFRAGARILVAEDNPVNLRLTMAMVARTGCTAELAPDGAVAVEMVERAMADGTPYDLVLMDMQMPNLDGLEATRRIRAAGCTPGDLPIVALTANAYADDVAECRAAGMQDHLSKPLRMHDLEAALHKWIGNGELAVADEVSEIEEEPAEELVREAGPDLSAMFAERKRLALEAIDTALRDGRLEGETLAEIAGLLHQIAGVAAYFGEAELGDASSDAEYRLAKASAETAAELLAGIRPRLAA</sequence>
<dbReference type="InterPro" id="IPR004358">
    <property type="entry name" value="Sig_transdc_His_kin-like_C"/>
</dbReference>
<keyword evidence="9" id="KW-0418">Kinase</keyword>
<dbReference type="EC" id="2.7.13.3" evidence="3"/>
<keyword evidence="10" id="KW-0547">Nucleotide-binding</keyword>
<comment type="catalytic activity">
    <reaction evidence="1">
        <text>ATP + protein L-histidine = ADP + protein N-phospho-L-histidine.</text>
        <dbReference type="EC" id="2.7.13.3"/>
    </reaction>
</comment>
<evidence type="ECO:0000256" key="3">
    <source>
        <dbReference type="ARBA" id="ARBA00012438"/>
    </source>
</evidence>
<dbReference type="PROSITE" id="PS50110">
    <property type="entry name" value="RESPONSE_REGULATORY"/>
    <property type="match status" value="1"/>
</dbReference>
<feature type="domain" description="Histidine kinase" evidence="17">
    <location>
        <begin position="711"/>
        <end position="929"/>
    </location>
</feature>
<dbReference type="InterPro" id="IPR005467">
    <property type="entry name" value="His_kinase_dom"/>
</dbReference>
<keyword evidence="23" id="KW-1185">Reference proteome</keyword>
<evidence type="ECO:0000256" key="14">
    <source>
        <dbReference type="PROSITE-ProRule" id="PRU00110"/>
    </source>
</evidence>
<dbReference type="InterPro" id="IPR003661">
    <property type="entry name" value="HisK_dim/P_dom"/>
</dbReference>
<dbReference type="CDD" id="cd16922">
    <property type="entry name" value="HATPase_EvgS-ArcB-TorS-like"/>
    <property type="match status" value="1"/>
</dbReference>
<feature type="transmembrane region" description="Helical" evidence="16">
    <location>
        <begin position="205"/>
        <end position="238"/>
    </location>
</feature>
<keyword evidence="10" id="KW-0067">ATP-binding</keyword>
<dbReference type="SUPFAM" id="SSF55874">
    <property type="entry name" value="ATPase domain of HSP90 chaperone/DNA topoisomerase II/histidine kinase"/>
    <property type="match status" value="1"/>
</dbReference>
<dbReference type="PROSITE" id="PS50112">
    <property type="entry name" value="PAS"/>
    <property type="match status" value="2"/>
</dbReference>
<dbReference type="InterPro" id="IPR001789">
    <property type="entry name" value="Sig_transdc_resp-reg_receiver"/>
</dbReference>
<keyword evidence="4" id="KW-1003">Cell membrane</keyword>
<dbReference type="InterPro" id="IPR001610">
    <property type="entry name" value="PAC"/>
</dbReference>
<dbReference type="CDD" id="cd00082">
    <property type="entry name" value="HisKA"/>
    <property type="match status" value="1"/>
</dbReference>
<evidence type="ECO:0000313" key="23">
    <source>
        <dbReference type="Proteomes" id="UP001065265"/>
    </source>
</evidence>